<evidence type="ECO:0000256" key="1">
    <source>
        <dbReference type="SAM" id="MobiDB-lite"/>
    </source>
</evidence>
<reference evidence="3" key="1">
    <citation type="journal article" date="2019" name="Int. J. Syst. Evol. Microbiol.">
        <title>The Global Catalogue of Microorganisms (GCM) 10K type strain sequencing project: providing services to taxonomists for standard genome sequencing and annotation.</title>
        <authorList>
            <consortium name="The Broad Institute Genomics Platform"/>
            <consortium name="The Broad Institute Genome Sequencing Center for Infectious Disease"/>
            <person name="Wu L."/>
            <person name="Ma J."/>
        </authorList>
    </citation>
    <scope>NUCLEOTIDE SEQUENCE [LARGE SCALE GENOMIC DNA]</scope>
    <source>
        <strain evidence="3">JCM 4586</strain>
    </source>
</reference>
<sequence>MHREPDQPQGGHLGAGATDEAGPGRGARKAGARAGGGVRKARAGIRKAGTGIRKAGLCRPVRRTARSHAGRECIPRRPVGRTLRARRDGTGPQGAPRKTAGHARVPGRGLGGGEARSAHPIERTGPRPGHPSPQPSTVRLIFGCTVRTGCGPALALMAAGRSRASVKES</sequence>
<gene>
    <name evidence="2" type="ORF">GCM10010324_02610</name>
</gene>
<evidence type="ECO:0000313" key="3">
    <source>
        <dbReference type="Proteomes" id="UP000659223"/>
    </source>
</evidence>
<protein>
    <submittedName>
        <fullName evidence="2">Uncharacterized protein</fullName>
    </submittedName>
</protein>
<comment type="caution">
    <text evidence="2">The sequence shown here is derived from an EMBL/GenBank/DDBJ whole genome shotgun (WGS) entry which is preliminary data.</text>
</comment>
<evidence type="ECO:0000313" key="2">
    <source>
        <dbReference type="EMBL" id="GGX61369.1"/>
    </source>
</evidence>
<organism evidence="2 3">
    <name type="scientific">Streptomyces hiroshimensis</name>
    <dbReference type="NCBI Taxonomy" id="66424"/>
    <lineage>
        <taxon>Bacteria</taxon>
        <taxon>Bacillati</taxon>
        <taxon>Actinomycetota</taxon>
        <taxon>Actinomycetes</taxon>
        <taxon>Kitasatosporales</taxon>
        <taxon>Streptomycetaceae</taxon>
        <taxon>Streptomyces</taxon>
    </lineage>
</organism>
<keyword evidence="3" id="KW-1185">Reference proteome</keyword>
<accession>A0ABQ2Y3D8</accession>
<feature type="region of interest" description="Disordered" evidence="1">
    <location>
        <begin position="1"/>
        <end position="137"/>
    </location>
</feature>
<name>A0ABQ2Y3D8_9ACTN</name>
<dbReference type="EMBL" id="BMUT01000001">
    <property type="protein sequence ID" value="GGX61369.1"/>
    <property type="molecule type" value="Genomic_DNA"/>
</dbReference>
<dbReference type="Proteomes" id="UP000659223">
    <property type="component" value="Unassembled WGS sequence"/>
</dbReference>
<feature type="compositionally biased region" description="Basic and acidic residues" evidence="1">
    <location>
        <begin position="116"/>
        <end position="125"/>
    </location>
</feature>
<proteinExistence type="predicted"/>